<dbReference type="Proteomes" id="UP000515917">
    <property type="component" value="Chromosome"/>
</dbReference>
<dbReference type="EMBL" id="CP025781">
    <property type="protein sequence ID" value="QBC42368.1"/>
    <property type="molecule type" value="Genomic_DNA"/>
</dbReference>
<evidence type="ECO:0000313" key="2">
    <source>
        <dbReference type="EMBL" id="QBC42368.1"/>
    </source>
</evidence>
<name>A0A7G3G5I1_9NEIS</name>
<dbReference type="KEGG" id="ifl:C1H71_01525"/>
<feature type="compositionally biased region" description="Polar residues" evidence="1">
    <location>
        <begin position="66"/>
        <end position="91"/>
    </location>
</feature>
<reference evidence="2 3" key="1">
    <citation type="submission" date="2018-01" db="EMBL/GenBank/DDBJ databases">
        <title>Genome sequence of Iodobacter sp. strain PCH194 isolated from Indian Trans-Himalaya.</title>
        <authorList>
            <person name="Kumar V."/>
            <person name="Thakur V."/>
            <person name="Kumar S."/>
            <person name="Singh D."/>
        </authorList>
    </citation>
    <scope>NUCLEOTIDE SEQUENCE [LARGE SCALE GENOMIC DNA]</scope>
    <source>
        <strain evidence="2 3">PCH194</strain>
    </source>
</reference>
<dbReference type="AlphaFoldDB" id="A0A7G3G5I1"/>
<gene>
    <name evidence="2" type="ORF">C1H71_01525</name>
</gene>
<keyword evidence="3" id="KW-1185">Reference proteome</keyword>
<sequence length="91" mass="10003">MCTAGGVGRQYTLPLNISKDWLCSNPSTDQYLTVGKNQNDQMLEDPKQVPTIVTPTDDSKLVNPDGTLNNGPALLNSQLKGRRSSWTELVR</sequence>
<evidence type="ECO:0000256" key="1">
    <source>
        <dbReference type="SAM" id="MobiDB-lite"/>
    </source>
</evidence>
<organism evidence="2 3">
    <name type="scientific">Iodobacter fluviatilis</name>
    <dbReference type="NCBI Taxonomy" id="537"/>
    <lineage>
        <taxon>Bacteria</taxon>
        <taxon>Pseudomonadati</taxon>
        <taxon>Pseudomonadota</taxon>
        <taxon>Betaproteobacteria</taxon>
        <taxon>Neisseriales</taxon>
        <taxon>Chitinibacteraceae</taxon>
        <taxon>Iodobacter</taxon>
    </lineage>
</organism>
<protein>
    <submittedName>
        <fullName evidence="2">Uncharacterized protein</fullName>
    </submittedName>
</protein>
<evidence type="ECO:0000313" key="3">
    <source>
        <dbReference type="Proteomes" id="UP000515917"/>
    </source>
</evidence>
<dbReference type="RefSeq" id="WP_130104992.1">
    <property type="nucleotide sequence ID" value="NZ_CP025781.1"/>
</dbReference>
<accession>A0A7G3G5I1</accession>
<proteinExistence type="predicted"/>
<feature type="region of interest" description="Disordered" evidence="1">
    <location>
        <begin position="53"/>
        <end position="91"/>
    </location>
</feature>